<dbReference type="Pfam" id="PF00106">
    <property type="entry name" value="adh_short"/>
    <property type="match status" value="1"/>
</dbReference>
<dbReference type="PANTHER" id="PTHR43115">
    <property type="entry name" value="DEHYDROGENASE/REDUCTASE SDR FAMILY MEMBER 11"/>
    <property type="match status" value="1"/>
</dbReference>
<name>A0ABN1F5H7_9PROT</name>
<dbReference type="PROSITE" id="PS00061">
    <property type="entry name" value="ADH_SHORT"/>
    <property type="match status" value="1"/>
</dbReference>
<dbReference type="NCBIfam" id="NF038213">
    <property type="entry name" value="SDR_TniO_fam"/>
    <property type="match status" value="1"/>
</dbReference>
<organism evidence="3 4">
    <name type="scientific">Rhizomicrobium electricum</name>
    <dbReference type="NCBI Taxonomy" id="480070"/>
    <lineage>
        <taxon>Bacteria</taxon>
        <taxon>Pseudomonadati</taxon>
        <taxon>Pseudomonadota</taxon>
        <taxon>Alphaproteobacteria</taxon>
        <taxon>Micropepsales</taxon>
        <taxon>Micropepsaceae</taxon>
        <taxon>Rhizomicrobium</taxon>
    </lineage>
</organism>
<sequence length="252" mass="26615">MAAKYSRIAIVTGATSGIGEATVRRFAAQGYAVVGNGRTAEKLASLEKDLWPLFRGVAGDASKPEVIEELFTCAEAAFGPADIVVVNAGRGLGGSVATGDTTRLGEIFELNVMGALGLMRAAANRMVPRQEKSFPNSAQDIVVLGSVVGRNISPFSALYGATKHAVHSLTEALRREIGPKGVRVTLVEPGFVLSGFQDGAGYSKEMVDGFKTRLGPLLDGEAIADAIHYVVSRPPHVHIGDIVIRPTRQDYP</sequence>
<accession>A0ABN1F5H7</accession>
<protein>
    <submittedName>
        <fullName evidence="3">SDR family NAD(P)-dependent oxidoreductase</fullName>
    </submittedName>
</protein>
<dbReference type="Proteomes" id="UP001499951">
    <property type="component" value="Unassembled WGS sequence"/>
</dbReference>
<gene>
    <name evidence="3" type="ORF">GCM10008942_34750</name>
</gene>
<dbReference type="PANTHER" id="PTHR43115:SF4">
    <property type="entry name" value="DEHYDROGENASE_REDUCTASE SDR FAMILY MEMBER 11"/>
    <property type="match status" value="1"/>
</dbReference>
<dbReference type="InterPro" id="IPR002347">
    <property type="entry name" value="SDR_fam"/>
</dbReference>
<dbReference type="SUPFAM" id="SSF51735">
    <property type="entry name" value="NAD(P)-binding Rossmann-fold domains"/>
    <property type="match status" value="1"/>
</dbReference>
<dbReference type="EMBL" id="BAAADD010000010">
    <property type="protein sequence ID" value="GAA0582896.1"/>
    <property type="molecule type" value="Genomic_DNA"/>
</dbReference>
<dbReference type="InterPro" id="IPR036291">
    <property type="entry name" value="NAD(P)-bd_dom_sf"/>
</dbReference>
<evidence type="ECO:0000313" key="3">
    <source>
        <dbReference type="EMBL" id="GAA0582896.1"/>
    </source>
</evidence>
<proteinExistence type="inferred from homology"/>
<keyword evidence="4" id="KW-1185">Reference proteome</keyword>
<dbReference type="InterPro" id="IPR020904">
    <property type="entry name" value="Sc_DH/Rdtase_CS"/>
</dbReference>
<dbReference type="RefSeq" id="WP_166937198.1">
    <property type="nucleotide sequence ID" value="NZ_BAAADD010000010.1"/>
</dbReference>
<keyword evidence="2" id="KW-0560">Oxidoreductase</keyword>
<reference evidence="3 4" key="1">
    <citation type="journal article" date="2019" name="Int. J. Syst. Evol. Microbiol.">
        <title>The Global Catalogue of Microorganisms (GCM) 10K type strain sequencing project: providing services to taxonomists for standard genome sequencing and annotation.</title>
        <authorList>
            <consortium name="The Broad Institute Genomics Platform"/>
            <consortium name="The Broad Institute Genome Sequencing Center for Infectious Disease"/>
            <person name="Wu L."/>
            <person name="Ma J."/>
        </authorList>
    </citation>
    <scope>NUCLEOTIDE SEQUENCE [LARGE SCALE GENOMIC DNA]</scope>
    <source>
        <strain evidence="3 4">JCM 15089</strain>
    </source>
</reference>
<evidence type="ECO:0000256" key="1">
    <source>
        <dbReference type="ARBA" id="ARBA00006484"/>
    </source>
</evidence>
<comment type="similarity">
    <text evidence="1">Belongs to the short-chain dehydrogenases/reductases (SDR) family.</text>
</comment>
<dbReference type="Gene3D" id="3.40.50.720">
    <property type="entry name" value="NAD(P)-binding Rossmann-like Domain"/>
    <property type="match status" value="1"/>
</dbReference>
<evidence type="ECO:0000313" key="4">
    <source>
        <dbReference type="Proteomes" id="UP001499951"/>
    </source>
</evidence>
<comment type="caution">
    <text evidence="3">The sequence shown here is derived from an EMBL/GenBank/DDBJ whole genome shotgun (WGS) entry which is preliminary data.</text>
</comment>
<dbReference type="PRINTS" id="PR00081">
    <property type="entry name" value="GDHRDH"/>
</dbReference>
<evidence type="ECO:0000256" key="2">
    <source>
        <dbReference type="ARBA" id="ARBA00023002"/>
    </source>
</evidence>